<dbReference type="Proteomes" id="UP000663720">
    <property type="component" value="Chromosome"/>
</dbReference>
<organism evidence="2 3">
    <name type="scientific">Desulfonema limicola</name>
    <dbReference type="NCBI Taxonomy" id="45656"/>
    <lineage>
        <taxon>Bacteria</taxon>
        <taxon>Pseudomonadati</taxon>
        <taxon>Thermodesulfobacteriota</taxon>
        <taxon>Desulfobacteria</taxon>
        <taxon>Desulfobacterales</taxon>
        <taxon>Desulfococcaceae</taxon>
        <taxon>Desulfonema</taxon>
    </lineage>
</organism>
<dbReference type="RefSeq" id="WP_207688986.1">
    <property type="nucleotide sequence ID" value="NZ_CP061799.1"/>
</dbReference>
<protein>
    <submittedName>
        <fullName evidence="2">Uncharacterized protein</fullName>
    </submittedName>
</protein>
<dbReference type="EMBL" id="CP061799">
    <property type="protein sequence ID" value="QTA83169.1"/>
    <property type="molecule type" value="Genomic_DNA"/>
</dbReference>
<keyword evidence="3" id="KW-1185">Reference proteome</keyword>
<feature type="signal peptide" evidence="1">
    <location>
        <begin position="1"/>
        <end position="24"/>
    </location>
</feature>
<evidence type="ECO:0000313" key="3">
    <source>
        <dbReference type="Proteomes" id="UP000663720"/>
    </source>
</evidence>
<reference evidence="2" key="1">
    <citation type="journal article" date="2021" name="Microb. Physiol.">
        <title>Proteogenomic Insights into the Physiology of Marine, Sulfate-Reducing, Filamentous Desulfonema limicola and Desulfonema magnum.</title>
        <authorList>
            <person name="Schnaars V."/>
            <person name="Wohlbrand L."/>
            <person name="Scheve S."/>
            <person name="Hinrichs C."/>
            <person name="Reinhardt R."/>
            <person name="Rabus R."/>
        </authorList>
    </citation>
    <scope>NUCLEOTIDE SEQUENCE</scope>
    <source>
        <strain evidence="2">5ac10</strain>
    </source>
</reference>
<gene>
    <name evidence="2" type="ORF">dnl_55630</name>
</gene>
<keyword evidence="1" id="KW-0732">Signal</keyword>
<evidence type="ECO:0000256" key="1">
    <source>
        <dbReference type="SAM" id="SignalP"/>
    </source>
</evidence>
<evidence type="ECO:0000313" key="2">
    <source>
        <dbReference type="EMBL" id="QTA83169.1"/>
    </source>
</evidence>
<name>A0A975BDH4_9BACT</name>
<feature type="chain" id="PRO_5038054034" evidence="1">
    <location>
        <begin position="25"/>
        <end position="128"/>
    </location>
</feature>
<accession>A0A975BDH4</accession>
<dbReference type="AlphaFoldDB" id="A0A975BDH4"/>
<dbReference type="KEGG" id="dli:dnl_55630"/>
<sequence>MKMKNIILFLPCVWILCFSAPCQAEVYNLRNRANYQEQIRYQNPIASIPIEKAQRDLSEKLSQVYPNHFQKRKELFVKCMNDYVYLSKPSDAASVTILSGLTRIYYPHFTTIRLLYEQKIRGAGSPRY</sequence>
<proteinExistence type="predicted"/>